<evidence type="ECO:0000313" key="3">
    <source>
        <dbReference type="Proteomes" id="UP001140091"/>
    </source>
</evidence>
<comment type="caution">
    <text evidence="2">The sequence shown here is derived from an EMBL/GenBank/DDBJ whole genome shotgun (WGS) entry which is preliminary data.</text>
</comment>
<feature type="region of interest" description="Disordered" evidence="1">
    <location>
        <begin position="199"/>
        <end position="218"/>
    </location>
</feature>
<feature type="region of interest" description="Disordered" evidence="1">
    <location>
        <begin position="1"/>
        <end position="42"/>
    </location>
</feature>
<keyword evidence="3" id="KW-1185">Reference proteome</keyword>
<name>A0A9W8J7M9_9AGAR</name>
<feature type="non-terminal residue" evidence="2">
    <location>
        <position position="218"/>
    </location>
</feature>
<gene>
    <name evidence="2" type="ORF">H1R20_g7432</name>
</gene>
<proteinExistence type="predicted"/>
<feature type="region of interest" description="Disordered" evidence="1">
    <location>
        <begin position="66"/>
        <end position="104"/>
    </location>
</feature>
<feature type="compositionally biased region" description="Basic and acidic residues" evidence="1">
    <location>
        <begin position="84"/>
        <end position="96"/>
    </location>
</feature>
<dbReference type="OrthoDB" id="3263296at2759"/>
<dbReference type="Proteomes" id="UP001140091">
    <property type="component" value="Unassembled WGS sequence"/>
</dbReference>
<feature type="compositionally biased region" description="Polar residues" evidence="1">
    <location>
        <begin position="26"/>
        <end position="37"/>
    </location>
</feature>
<protein>
    <submittedName>
        <fullName evidence="2">Uncharacterized protein</fullName>
    </submittedName>
</protein>
<organism evidence="2 3">
    <name type="scientific">Candolleomyces eurysporus</name>
    <dbReference type="NCBI Taxonomy" id="2828524"/>
    <lineage>
        <taxon>Eukaryota</taxon>
        <taxon>Fungi</taxon>
        <taxon>Dikarya</taxon>
        <taxon>Basidiomycota</taxon>
        <taxon>Agaricomycotina</taxon>
        <taxon>Agaricomycetes</taxon>
        <taxon>Agaricomycetidae</taxon>
        <taxon>Agaricales</taxon>
        <taxon>Agaricineae</taxon>
        <taxon>Psathyrellaceae</taxon>
        <taxon>Candolleomyces</taxon>
    </lineage>
</organism>
<dbReference type="AlphaFoldDB" id="A0A9W8J7M9"/>
<sequence length="218" mass="22572">MAEASGARGHSIAPSLSSPGVAGQGAYSSSYGATDNSTGGAGAAAAGVAVGAAAVATGVAASQGLQERPKYVYGQVEPNQQNSGDDHGDDYSEHAHGAYSSEPMVQQAYNAEAYGSYAAYDGQGYNQNYQDGNGGYQDATREYQGQEGYAVGGYDQAYGYQNHPYGQQPQQANYDASQYAQYDPNHYAQYDQSAYVATGNAPAAGSSDPRHNDAYGGM</sequence>
<evidence type="ECO:0000256" key="1">
    <source>
        <dbReference type="SAM" id="MobiDB-lite"/>
    </source>
</evidence>
<dbReference type="EMBL" id="JANBPK010000862">
    <property type="protein sequence ID" value="KAJ2929670.1"/>
    <property type="molecule type" value="Genomic_DNA"/>
</dbReference>
<feature type="compositionally biased region" description="Basic and acidic residues" evidence="1">
    <location>
        <begin position="208"/>
        <end position="218"/>
    </location>
</feature>
<reference evidence="2" key="1">
    <citation type="submission" date="2022-06" db="EMBL/GenBank/DDBJ databases">
        <title>Genome Sequence of Candolleomyces eurysporus.</title>
        <authorList>
            <person name="Buettner E."/>
        </authorList>
    </citation>
    <scope>NUCLEOTIDE SEQUENCE</scope>
    <source>
        <strain evidence="2">VTCC 930004</strain>
    </source>
</reference>
<evidence type="ECO:0000313" key="2">
    <source>
        <dbReference type="EMBL" id="KAJ2929670.1"/>
    </source>
</evidence>
<accession>A0A9W8J7M9</accession>